<name>A0ABS8TJJ5_DATST</name>
<keyword evidence="2" id="KW-1185">Reference proteome</keyword>
<comment type="caution">
    <text evidence="1">The sequence shown here is derived from an EMBL/GenBank/DDBJ whole genome shotgun (WGS) entry which is preliminary data.</text>
</comment>
<evidence type="ECO:0000313" key="1">
    <source>
        <dbReference type="EMBL" id="MCD7470709.1"/>
    </source>
</evidence>
<proteinExistence type="predicted"/>
<sequence length="129" mass="14169">MSNAQPSQHLFQLELGPSSFSHFTPPSGFHLGSRLVFVQHPSQHPSLQYPSHAFQLPPCHHPLLLQFLQGLSCLWNPSLKLKTFCSLFFAGSLNGEDGAAFAFSMILADLLGVLTSSPNQTPLLRTTRV</sequence>
<organism evidence="1 2">
    <name type="scientific">Datura stramonium</name>
    <name type="common">Jimsonweed</name>
    <name type="synonym">Common thornapple</name>
    <dbReference type="NCBI Taxonomy" id="4076"/>
    <lineage>
        <taxon>Eukaryota</taxon>
        <taxon>Viridiplantae</taxon>
        <taxon>Streptophyta</taxon>
        <taxon>Embryophyta</taxon>
        <taxon>Tracheophyta</taxon>
        <taxon>Spermatophyta</taxon>
        <taxon>Magnoliopsida</taxon>
        <taxon>eudicotyledons</taxon>
        <taxon>Gunneridae</taxon>
        <taxon>Pentapetalae</taxon>
        <taxon>asterids</taxon>
        <taxon>lamiids</taxon>
        <taxon>Solanales</taxon>
        <taxon>Solanaceae</taxon>
        <taxon>Solanoideae</taxon>
        <taxon>Datureae</taxon>
        <taxon>Datura</taxon>
    </lineage>
</organism>
<dbReference type="EMBL" id="JACEIK010001598">
    <property type="protein sequence ID" value="MCD7470709.1"/>
    <property type="molecule type" value="Genomic_DNA"/>
</dbReference>
<accession>A0ABS8TJJ5</accession>
<reference evidence="1 2" key="1">
    <citation type="journal article" date="2021" name="BMC Genomics">
        <title>Datura genome reveals duplications of psychoactive alkaloid biosynthetic genes and high mutation rate following tissue culture.</title>
        <authorList>
            <person name="Rajewski A."/>
            <person name="Carter-House D."/>
            <person name="Stajich J."/>
            <person name="Litt A."/>
        </authorList>
    </citation>
    <scope>NUCLEOTIDE SEQUENCE [LARGE SCALE GENOMIC DNA]</scope>
    <source>
        <strain evidence="1">AR-01</strain>
    </source>
</reference>
<protein>
    <submittedName>
        <fullName evidence="1">Uncharacterized protein</fullName>
    </submittedName>
</protein>
<evidence type="ECO:0000313" key="2">
    <source>
        <dbReference type="Proteomes" id="UP000823775"/>
    </source>
</evidence>
<gene>
    <name evidence="1" type="ORF">HAX54_010734</name>
</gene>
<dbReference type="Proteomes" id="UP000823775">
    <property type="component" value="Unassembled WGS sequence"/>
</dbReference>